<keyword evidence="1" id="KW-0812">Transmembrane</keyword>
<dbReference type="Proteomes" id="UP000249354">
    <property type="component" value="Unassembled WGS sequence"/>
</dbReference>
<comment type="caution">
    <text evidence="2">The sequence shown here is derived from an EMBL/GenBank/DDBJ whole genome shotgun (WGS) entry which is preliminary data.</text>
</comment>
<name>A0A2W4UEN6_9CYAN</name>
<protein>
    <submittedName>
        <fullName evidence="2">Uncharacterized protein</fullName>
    </submittedName>
</protein>
<evidence type="ECO:0000313" key="3">
    <source>
        <dbReference type="Proteomes" id="UP000249354"/>
    </source>
</evidence>
<keyword evidence="1" id="KW-0472">Membrane</keyword>
<proteinExistence type="predicted"/>
<accession>A0A2W4UEN6</accession>
<evidence type="ECO:0000256" key="1">
    <source>
        <dbReference type="SAM" id="Phobius"/>
    </source>
</evidence>
<evidence type="ECO:0000313" key="2">
    <source>
        <dbReference type="EMBL" id="PZO19393.1"/>
    </source>
</evidence>
<feature type="transmembrane region" description="Helical" evidence="1">
    <location>
        <begin position="41"/>
        <end position="59"/>
    </location>
</feature>
<dbReference type="AlphaFoldDB" id="A0A2W4UEN6"/>
<dbReference type="EMBL" id="QBMC01000044">
    <property type="protein sequence ID" value="PZO19393.1"/>
    <property type="molecule type" value="Genomic_DNA"/>
</dbReference>
<gene>
    <name evidence="2" type="ORF">DCF25_08475</name>
</gene>
<sequence length="76" mass="7981">MDKLPDLLLKLLENSFLATLFSGVVLIIISGASKLPLVSTLSPSVKIILLTVGIALIIGKDSGFFKRINGAITLAS</sequence>
<feature type="non-terminal residue" evidence="2">
    <location>
        <position position="76"/>
    </location>
</feature>
<reference evidence="3" key="1">
    <citation type="submission" date="2018-04" db="EMBL/GenBank/DDBJ databases">
        <authorList>
            <person name="Cornet L."/>
        </authorList>
    </citation>
    <scope>NUCLEOTIDE SEQUENCE [LARGE SCALE GENOMIC DNA]</scope>
</reference>
<reference evidence="2 3" key="2">
    <citation type="submission" date="2018-06" db="EMBL/GenBank/DDBJ databases">
        <title>Metagenomic assembly of (sub)arctic Cyanobacteria and their associated microbiome from non-axenic cultures.</title>
        <authorList>
            <person name="Baurain D."/>
        </authorList>
    </citation>
    <scope>NUCLEOTIDE SEQUENCE [LARGE SCALE GENOMIC DNA]</scope>
    <source>
        <strain evidence="2">ULC129bin1</strain>
    </source>
</reference>
<organism evidence="2 3">
    <name type="scientific">Leptolyngbya foveolarum</name>
    <dbReference type="NCBI Taxonomy" id="47253"/>
    <lineage>
        <taxon>Bacteria</taxon>
        <taxon>Bacillati</taxon>
        <taxon>Cyanobacteriota</taxon>
        <taxon>Cyanophyceae</taxon>
        <taxon>Leptolyngbyales</taxon>
        <taxon>Leptolyngbyaceae</taxon>
        <taxon>Leptolyngbya group</taxon>
        <taxon>Leptolyngbya</taxon>
    </lineage>
</organism>
<feature type="transmembrane region" description="Helical" evidence="1">
    <location>
        <begin position="7"/>
        <end position="29"/>
    </location>
</feature>
<keyword evidence="1" id="KW-1133">Transmembrane helix</keyword>